<dbReference type="GO" id="GO:0016705">
    <property type="term" value="F:oxidoreductase activity, acting on paired donors, with incorporation or reduction of molecular oxygen"/>
    <property type="evidence" value="ECO:0007669"/>
    <property type="project" value="InterPro"/>
</dbReference>
<dbReference type="RefSeq" id="WP_306411278.1">
    <property type="nucleotide sequence ID" value="NZ_JANFPI010000003.1"/>
</dbReference>
<dbReference type="GO" id="GO:0004497">
    <property type="term" value="F:monooxygenase activity"/>
    <property type="evidence" value="ECO:0007669"/>
    <property type="project" value="UniProtKB-KW"/>
</dbReference>
<evidence type="ECO:0000313" key="8">
    <source>
        <dbReference type="EMBL" id="MCX8997489.1"/>
    </source>
</evidence>
<evidence type="ECO:0000313" key="9">
    <source>
        <dbReference type="Proteomes" id="UP001208771"/>
    </source>
</evidence>
<dbReference type="PIRSF" id="PIRSF000337">
    <property type="entry name" value="NTA_MOA"/>
    <property type="match status" value="1"/>
</dbReference>
<evidence type="ECO:0000256" key="2">
    <source>
        <dbReference type="ARBA" id="ARBA00022643"/>
    </source>
</evidence>
<sequence length="446" mass="48303">MAAQRKLHLNINILNSGFHGAAWRSANGVPDAFLSVDHYVRIGKLAERGTFDAVFLADGLTITDTPDHRPFQALEPTIVLATIAAHTTHIGLIATASSSFNDPFNLARRIASLDLASNGRAGWNVVTTAETSSARNFGLDGVLEHGSRYERAHEFTEVVKALWDSWEEDALVADKRNQLFLDPARLHAINHEGRFYKVAGPLNVPGSSRQGRPVVIQAGGSGDGRNLAAAHAEAIFSVARSKEEGLAFAADVRARAARYGRGPDEIIFLPGLSTIIGSTEAEAKRREDELWDLLSLDFAVARLAGSFGLPPERLSLDEPLPDDVAIPTNGSQTFSQAGLDTARREGLTVRQLLRRLGGGTGHRQVVGSPEQVADDIADWFEAGAADGFNLMPDVLPEGLEIFVDHVVPILRKKGIFREAYEGSTLREHFGLARPVNRFTATRTAAE</sequence>
<feature type="binding site" evidence="6">
    <location>
        <position position="145"/>
    </location>
    <ligand>
        <name>FMN</name>
        <dbReference type="ChEBI" id="CHEBI:58210"/>
    </ligand>
</feature>
<dbReference type="PANTHER" id="PTHR30011:SF16">
    <property type="entry name" value="C2H2 FINGER DOMAIN TRANSCRIPTION FACTOR (EUROFUNG)-RELATED"/>
    <property type="match status" value="1"/>
</dbReference>
<name>A0AAE3MYV6_9HYPH</name>
<feature type="domain" description="Luciferase-like" evidence="7">
    <location>
        <begin position="28"/>
        <end position="384"/>
    </location>
</feature>
<evidence type="ECO:0000256" key="1">
    <source>
        <dbReference type="ARBA" id="ARBA00022630"/>
    </source>
</evidence>
<dbReference type="Pfam" id="PF00296">
    <property type="entry name" value="Bac_luciferase"/>
    <property type="match status" value="1"/>
</dbReference>
<dbReference type="NCBIfam" id="TIGR03860">
    <property type="entry name" value="FMN_nitrolo"/>
    <property type="match status" value="1"/>
</dbReference>
<feature type="binding site" evidence="6">
    <location>
        <position position="95"/>
    </location>
    <ligand>
        <name>FMN</name>
        <dbReference type="ChEBI" id="CHEBI:58210"/>
    </ligand>
</feature>
<comment type="similarity">
    <text evidence="5">Belongs to the NtaA/SnaA/DszA monooxygenase family.</text>
</comment>
<feature type="binding site" evidence="6">
    <location>
        <position position="58"/>
    </location>
    <ligand>
        <name>FMN</name>
        <dbReference type="ChEBI" id="CHEBI:58210"/>
    </ligand>
</feature>
<keyword evidence="1 6" id="KW-0285">Flavoprotein</keyword>
<comment type="caution">
    <text evidence="8">The sequence shown here is derived from an EMBL/GenBank/DDBJ whole genome shotgun (WGS) entry which is preliminary data.</text>
</comment>
<dbReference type="SUPFAM" id="SSF51679">
    <property type="entry name" value="Bacterial luciferase-like"/>
    <property type="match status" value="1"/>
</dbReference>
<dbReference type="AlphaFoldDB" id="A0AAE3MYV6"/>
<keyword evidence="3" id="KW-0560">Oxidoreductase</keyword>
<protein>
    <submittedName>
        <fullName evidence="8">LLM class flavin-dependent oxidoreductase</fullName>
    </submittedName>
</protein>
<keyword evidence="9" id="KW-1185">Reference proteome</keyword>
<dbReference type="InterPro" id="IPR036661">
    <property type="entry name" value="Luciferase-like_sf"/>
</dbReference>
<accession>A0AAE3MYV6</accession>
<gene>
    <name evidence="8" type="ORF">NOF55_10245</name>
</gene>
<reference evidence="8" key="1">
    <citation type="submission" date="2022-07" db="EMBL/GenBank/DDBJ databases">
        <title>Ectorhizobium quercum gen.nov., sp. nov.</title>
        <authorList>
            <person name="Ma T."/>
            <person name="Li Y."/>
        </authorList>
    </citation>
    <scope>NUCLEOTIDE SEQUENCE</scope>
    <source>
        <strain evidence="8">BDR2-2</strain>
    </source>
</reference>
<evidence type="ECO:0000256" key="4">
    <source>
        <dbReference type="ARBA" id="ARBA00023033"/>
    </source>
</evidence>
<dbReference type="InterPro" id="IPR011251">
    <property type="entry name" value="Luciferase-like_dom"/>
</dbReference>
<dbReference type="InterPro" id="IPR016215">
    <property type="entry name" value="NTA_MOA"/>
</dbReference>
<proteinExistence type="inferred from homology"/>
<dbReference type="EMBL" id="JANFPI010000003">
    <property type="protein sequence ID" value="MCX8997489.1"/>
    <property type="molecule type" value="Genomic_DNA"/>
</dbReference>
<evidence type="ECO:0000259" key="7">
    <source>
        <dbReference type="Pfam" id="PF00296"/>
    </source>
</evidence>
<feature type="binding site" evidence="6">
    <location>
        <position position="149"/>
    </location>
    <ligand>
        <name>FMN</name>
        <dbReference type="ChEBI" id="CHEBI:58210"/>
    </ligand>
</feature>
<evidence type="ECO:0000256" key="5">
    <source>
        <dbReference type="ARBA" id="ARBA00033748"/>
    </source>
</evidence>
<keyword evidence="4" id="KW-0503">Monooxygenase</keyword>
<keyword evidence="2 6" id="KW-0288">FMN</keyword>
<dbReference type="PANTHER" id="PTHR30011">
    <property type="entry name" value="ALKANESULFONATE MONOOXYGENASE-RELATED"/>
    <property type="match status" value="1"/>
</dbReference>
<dbReference type="CDD" id="cd01095">
    <property type="entry name" value="Nitrilotriacetate_monoxgenase"/>
    <property type="match status" value="1"/>
</dbReference>
<organism evidence="8 9">
    <name type="scientific">Ectorhizobium quercum</name>
    <dbReference type="NCBI Taxonomy" id="2965071"/>
    <lineage>
        <taxon>Bacteria</taxon>
        <taxon>Pseudomonadati</taxon>
        <taxon>Pseudomonadota</taxon>
        <taxon>Alphaproteobacteria</taxon>
        <taxon>Hyphomicrobiales</taxon>
        <taxon>Rhizobiaceae</taxon>
        <taxon>Ectorhizobium</taxon>
    </lineage>
</organism>
<evidence type="ECO:0000256" key="6">
    <source>
        <dbReference type="PIRSR" id="PIRSR000337-1"/>
    </source>
</evidence>
<dbReference type="Gene3D" id="3.20.20.30">
    <property type="entry name" value="Luciferase-like domain"/>
    <property type="match status" value="1"/>
</dbReference>
<feature type="binding site" evidence="6">
    <location>
        <position position="221"/>
    </location>
    <ligand>
        <name>FMN</name>
        <dbReference type="ChEBI" id="CHEBI:58210"/>
    </ligand>
</feature>
<dbReference type="InterPro" id="IPR051260">
    <property type="entry name" value="Diverse_substr_monoxygenases"/>
</dbReference>
<evidence type="ECO:0000256" key="3">
    <source>
        <dbReference type="ARBA" id="ARBA00023002"/>
    </source>
</evidence>
<dbReference type="Proteomes" id="UP001208771">
    <property type="component" value="Unassembled WGS sequence"/>
</dbReference>